<dbReference type="GO" id="GO:0003723">
    <property type="term" value="F:RNA binding"/>
    <property type="evidence" value="ECO:0007669"/>
    <property type="project" value="InterPro"/>
</dbReference>
<keyword evidence="6" id="KW-0804">Transcription</keyword>
<evidence type="ECO:0000313" key="11">
    <source>
        <dbReference type="EMBL" id="CAE0682714.1"/>
    </source>
</evidence>
<dbReference type="PANTHER" id="PTHR44215">
    <property type="entry name" value="WD REPEAT-CONTAINING PROTEIN 75"/>
    <property type="match status" value="1"/>
</dbReference>
<dbReference type="InterPro" id="IPR036322">
    <property type="entry name" value="WD40_repeat_dom_sf"/>
</dbReference>
<feature type="compositionally biased region" description="Basic and acidic residues" evidence="9">
    <location>
        <begin position="756"/>
        <end position="771"/>
    </location>
</feature>
<dbReference type="EMBL" id="HBIV01049888">
    <property type="protein sequence ID" value="CAE0682714.1"/>
    <property type="molecule type" value="Transcribed_RNA"/>
</dbReference>
<accession>A0A7S4E0P5</accession>
<feature type="region of interest" description="Disordered" evidence="9">
    <location>
        <begin position="339"/>
        <end position="358"/>
    </location>
</feature>
<feature type="repeat" description="WD" evidence="8">
    <location>
        <begin position="62"/>
        <end position="97"/>
    </location>
</feature>
<evidence type="ECO:0000256" key="7">
    <source>
        <dbReference type="ARBA" id="ARBA00023242"/>
    </source>
</evidence>
<proteinExistence type="predicted"/>
<name>A0A7S4E0P5_9EUKA</name>
<feature type="compositionally biased region" description="Basic residues" evidence="9">
    <location>
        <begin position="790"/>
        <end position="801"/>
    </location>
</feature>
<dbReference type="GO" id="GO:0032040">
    <property type="term" value="C:small-subunit processome"/>
    <property type="evidence" value="ECO:0007669"/>
    <property type="project" value="InterPro"/>
</dbReference>
<organism evidence="11">
    <name type="scientific">Lotharella globosa</name>
    <dbReference type="NCBI Taxonomy" id="91324"/>
    <lineage>
        <taxon>Eukaryota</taxon>
        <taxon>Sar</taxon>
        <taxon>Rhizaria</taxon>
        <taxon>Cercozoa</taxon>
        <taxon>Chlorarachniophyceae</taxon>
        <taxon>Lotharella</taxon>
    </lineage>
</organism>
<evidence type="ECO:0000256" key="4">
    <source>
        <dbReference type="ARBA" id="ARBA00022574"/>
    </source>
</evidence>
<keyword evidence="7" id="KW-0539">Nucleus</keyword>
<sequence length="801" mass="88168">MDEEKGKRKKKGMGGWIKRSMITKVTAMAVHPYHPYIATGNNKGRITIWYNVTGKDFATSSLHWHAHPVHAIAFSSDGSYMFSGGEEAVLVIWQLETKAKQFLPRLGSVIRSITISPDGNIYALALADNSLKFVDAVSNSESLHVKGLALAHSLPGEREQHGVGGVRETLKTDPRDSLIACRGVPGRLQFYDALWEGPGGARGRHANELHVTLRAMVSRTERVRTRQRVLTSAYRVDAFEFDHTGQWLATVESSTLELTSCDYKLKFWRRPPSSPNFILTSTVRDPHGSSRVLKLTFKPPSDHASGSLETMAPPPLCTLGADNKFKFWHGKWRAEGLSANPRNLDRKQQEREQSGEGDGVFEFSCKAQGDFKTSHKANTMAFSQDGTVMAIGYSQIVTLWDTETFTLAHVLSHGGPMERIRSMVFVSRYLISATSTRLLVWDTVSLTTVFSHNLNVISLAVSPAAGTVTSTGPRFVALIGSLHPKPRQPTKIGKQNNSKTIGSCAAVVEFDARDGSPLRTCLITDVRNQGGMCFVTPRGRGSKDGNKGKGGGVLWPVLVYINDLFELKTIEGFGGSSDETVGMPASEAELQENESETPLEHSLAATSAQPTSTIFSQIYGGSASSLVKEVEGRPVTNGVPSMDLEGESEKEERVKRLLDVPSHMLMRVHTLFTSFMQAVLPTRAKSMASGKIENQPLQRANRAGQENGNETESEKKLEGKDEAEKECRRVDALLSHNLDQELEWNADAYLRMLEDVHDQDSSKKEVKDARSNKINSPKKRKGSAGSQKSSSKKKSKKRKSK</sequence>
<dbReference type="GO" id="GO:2000234">
    <property type="term" value="P:positive regulation of rRNA processing"/>
    <property type="evidence" value="ECO:0007669"/>
    <property type="project" value="TreeGrafter"/>
</dbReference>
<protein>
    <recommendedName>
        <fullName evidence="10">WD repeat-containing protein 75 second beta-propeller domain-containing protein</fullName>
    </recommendedName>
</protein>
<evidence type="ECO:0000256" key="6">
    <source>
        <dbReference type="ARBA" id="ARBA00023163"/>
    </source>
</evidence>
<evidence type="ECO:0000256" key="8">
    <source>
        <dbReference type="PROSITE-ProRule" id="PRU00221"/>
    </source>
</evidence>
<keyword evidence="2" id="KW-0690">Ribosome biogenesis</keyword>
<dbReference type="InterPro" id="IPR053826">
    <property type="entry name" value="WDR75"/>
</dbReference>
<dbReference type="AlphaFoldDB" id="A0A7S4E0P5"/>
<gene>
    <name evidence="11" type="ORF">LGLO00237_LOCUS34502</name>
</gene>
<keyword evidence="5" id="KW-0677">Repeat</keyword>
<feature type="compositionally biased region" description="Basic and acidic residues" evidence="9">
    <location>
        <begin position="343"/>
        <end position="354"/>
    </location>
</feature>
<evidence type="ECO:0000256" key="9">
    <source>
        <dbReference type="SAM" id="MobiDB-lite"/>
    </source>
</evidence>
<feature type="region of interest" description="Disordered" evidence="9">
    <location>
        <begin position="576"/>
        <end position="599"/>
    </location>
</feature>
<dbReference type="InterPro" id="IPR001680">
    <property type="entry name" value="WD40_rpt"/>
</dbReference>
<dbReference type="InterPro" id="IPR057644">
    <property type="entry name" value="Beta-prop_WDR75_2nd"/>
</dbReference>
<dbReference type="SUPFAM" id="SSF50978">
    <property type="entry name" value="WD40 repeat-like"/>
    <property type="match status" value="1"/>
</dbReference>
<keyword evidence="3" id="KW-0698">rRNA processing</keyword>
<dbReference type="GO" id="GO:0045943">
    <property type="term" value="P:positive regulation of transcription by RNA polymerase I"/>
    <property type="evidence" value="ECO:0007669"/>
    <property type="project" value="InterPro"/>
</dbReference>
<evidence type="ECO:0000256" key="2">
    <source>
        <dbReference type="ARBA" id="ARBA00022517"/>
    </source>
</evidence>
<evidence type="ECO:0000256" key="3">
    <source>
        <dbReference type="ARBA" id="ARBA00022552"/>
    </source>
</evidence>
<dbReference type="InterPro" id="IPR015943">
    <property type="entry name" value="WD40/YVTN_repeat-like_dom_sf"/>
</dbReference>
<evidence type="ECO:0000256" key="1">
    <source>
        <dbReference type="ARBA" id="ARBA00004604"/>
    </source>
</evidence>
<feature type="domain" description="WD repeat-containing protein 75 second beta-propeller" evidence="10">
    <location>
        <begin position="172"/>
        <end position="468"/>
    </location>
</feature>
<dbReference type="PROSITE" id="PS50082">
    <property type="entry name" value="WD_REPEATS_2"/>
    <property type="match status" value="1"/>
</dbReference>
<dbReference type="Gene3D" id="2.130.10.10">
    <property type="entry name" value="YVTN repeat-like/Quinoprotein amine dehydrogenase"/>
    <property type="match status" value="3"/>
</dbReference>
<reference evidence="11" key="1">
    <citation type="submission" date="2021-01" db="EMBL/GenBank/DDBJ databases">
        <authorList>
            <person name="Corre E."/>
            <person name="Pelletier E."/>
            <person name="Niang G."/>
            <person name="Scheremetjew M."/>
            <person name="Finn R."/>
            <person name="Kale V."/>
            <person name="Holt S."/>
            <person name="Cochrane G."/>
            <person name="Meng A."/>
            <person name="Brown T."/>
            <person name="Cohen L."/>
        </authorList>
    </citation>
    <scope>NUCLEOTIDE SEQUENCE</scope>
    <source>
        <strain evidence="11">CCCM811</strain>
    </source>
</reference>
<dbReference type="Pfam" id="PF23869">
    <property type="entry name" value="Beta-prop_WDR75_1st"/>
    <property type="match status" value="1"/>
</dbReference>
<feature type="compositionally biased region" description="Basic and acidic residues" evidence="9">
    <location>
        <begin position="712"/>
        <end position="723"/>
    </location>
</feature>
<dbReference type="Pfam" id="PF23769">
    <property type="entry name" value="Beta-prop_WDR75_2nd"/>
    <property type="match status" value="1"/>
</dbReference>
<dbReference type="SMART" id="SM00320">
    <property type="entry name" value="WD40"/>
    <property type="match status" value="5"/>
</dbReference>
<evidence type="ECO:0000259" key="10">
    <source>
        <dbReference type="Pfam" id="PF23769"/>
    </source>
</evidence>
<feature type="region of interest" description="Disordered" evidence="9">
    <location>
        <begin position="687"/>
        <end position="723"/>
    </location>
</feature>
<feature type="region of interest" description="Disordered" evidence="9">
    <location>
        <begin position="756"/>
        <end position="801"/>
    </location>
</feature>
<keyword evidence="4 8" id="KW-0853">WD repeat</keyword>
<dbReference type="PROSITE" id="PS50294">
    <property type="entry name" value="WD_REPEATS_REGION"/>
    <property type="match status" value="1"/>
</dbReference>
<dbReference type="PANTHER" id="PTHR44215:SF1">
    <property type="entry name" value="WD REPEAT-CONTAINING PROTEIN 75"/>
    <property type="match status" value="1"/>
</dbReference>
<dbReference type="GO" id="GO:0006364">
    <property type="term" value="P:rRNA processing"/>
    <property type="evidence" value="ECO:0007669"/>
    <property type="project" value="UniProtKB-KW"/>
</dbReference>
<evidence type="ECO:0000256" key="5">
    <source>
        <dbReference type="ARBA" id="ARBA00022737"/>
    </source>
</evidence>
<comment type="subcellular location">
    <subcellularLocation>
        <location evidence="1">Nucleus</location>
        <location evidence="1">Nucleolus</location>
    </subcellularLocation>
</comment>